<accession>G7E5P7</accession>
<dbReference type="eggNOG" id="KOG3084">
    <property type="taxonomic scope" value="Eukaryota"/>
</dbReference>
<dbReference type="Pfam" id="PF00293">
    <property type="entry name" value="NUDIX"/>
    <property type="match status" value="1"/>
</dbReference>
<dbReference type="InParanoid" id="G7E5P7"/>
<reference evidence="12 13" key="1">
    <citation type="journal article" date="2011" name="J. Gen. Appl. Microbiol.">
        <title>Draft genome sequencing of the enigmatic basidiomycete Mixia osmundae.</title>
        <authorList>
            <person name="Nishida H."/>
            <person name="Nagatsuka Y."/>
            <person name="Sugiyama J."/>
        </authorList>
    </citation>
    <scope>NUCLEOTIDE SEQUENCE [LARGE SCALE GENOMIC DNA]</scope>
    <source>
        <strain evidence="13">CBS 9802 / IAM 14324 / JCM 22182 / KY 12970</strain>
    </source>
</reference>
<comment type="similarity">
    <text evidence="3">Belongs to the Nudix hydrolase family. NudC subfamily.</text>
</comment>
<evidence type="ECO:0000256" key="4">
    <source>
        <dbReference type="ARBA" id="ARBA00012381"/>
    </source>
</evidence>
<evidence type="ECO:0000259" key="11">
    <source>
        <dbReference type="PROSITE" id="PS51462"/>
    </source>
</evidence>
<dbReference type="GO" id="GO:0005829">
    <property type="term" value="C:cytosol"/>
    <property type="evidence" value="ECO:0007669"/>
    <property type="project" value="TreeGrafter"/>
</dbReference>
<proteinExistence type="inferred from homology"/>
<dbReference type="Gene3D" id="3.90.79.20">
    <property type="match status" value="1"/>
</dbReference>
<dbReference type="GO" id="GO:0046872">
    <property type="term" value="F:metal ion binding"/>
    <property type="evidence" value="ECO:0007669"/>
    <property type="project" value="UniProtKB-KW"/>
</dbReference>
<dbReference type="GO" id="GO:0006742">
    <property type="term" value="P:NADP+ catabolic process"/>
    <property type="evidence" value="ECO:0007669"/>
    <property type="project" value="TreeGrafter"/>
</dbReference>
<dbReference type="FunCoup" id="G7E5P7">
    <property type="interactions" value="74"/>
</dbReference>
<dbReference type="Gene3D" id="3.90.79.10">
    <property type="entry name" value="Nucleoside Triphosphate Pyrophosphohydrolase"/>
    <property type="match status" value="1"/>
</dbReference>
<dbReference type="InterPro" id="IPR049734">
    <property type="entry name" value="NudC-like_C"/>
</dbReference>
<evidence type="ECO:0000256" key="8">
    <source>
        <dbReference type="ARBA" id="ARBA00023027"/>
    </source>
</evidence>
<organism evidence="12 13">
    <name type="scientific">Mixia osmundae (strain CBS 9802 / IAM 14324 / JCM 22182 / KY 12970)</name>
    <dbReference type="NCBI Taxonomy" id="764103"/>
    <lineage>
        <taxon>Eukaryota</taxon>
        <taxon>Fungi</taxon>
        <taxon>Dikarya</taxon>
        <taxon>Basidiomycota</taxon>
        <taxon>Pucciniomycotina</taxon>
        <taxon>Mixiomycetes</taxon>
        <taxon>Mixiales</taxon>
        <taxon>Mixiaceae</taxon>
        <taxon>Mixia</taxon>
    </lineage>
</organism>
<dbReference type="GO" id="GO:0005777">
    <property type="term" value="C:peroxisome"/>
    <property type="evidence" value="ECO:0007669"/>
    <property type="project" value="TreeGrafter"/>
</dbReference>
<sequence length="417" mass="45776">MAQPAANYYSGSFLNRVSWLRQDTKYIEKSLKSERAKIILLNHFDPLVVAQTGGDAQGLALLAWDNIKAHLPEPAFLNDKELGSFTVDEQDKKPLIVFLGIDERARASKQDALPTSTHPDGPAYFALESTLLPDLNESTLQRFKDRDPQYLHMRAGSAVLSMHDVAIAGQARALMEWHRRNRFCPSCGRATAPVWAGYKRTCPPPAPATDEKKPPCTTSRGAHASQYPRTDPVTIMAIVHPTENKVLLGKQASWPKGFYSCLAGFLEPGESLEESVKREVHEESGLRIKDVRYHSSQPWPYPGSLMLGAICVAEEGSQIRTDLDNELEDARWVDVSDVRAALGSKRSALSRHEVDKMDSAGQAKVLGHGEDAQQQSDKPTIRLPPKTAIAHVLLAAIANGEVSMGGVQADTTLKGNL</sequence>
<dbReference type="CDD" id="cd03429">
    <property type="entry name" value="NUDIX_NADH_pyrophosphatase_Nudt13"/>
    <property type="match status" value="1"/>
</dbReference>
<keyword evidence="5" id="KW-0479">Metal-binding</keyword>
<dbReference type="InterPro" id="IPR000086">
    <property type="entry name" value="NUDIX_hydrolase_dom"/>
</dbReference>
<dbReference type="EMBL" id="BABT02000150">
    <property type="protein sequence ID" value="GAA98157.1"/>
    <property type="molecule type" value="Genomic_DNA"/>
</dbReference>
<feature type="domain" description="Nudix hydrolase" evidence="11">
    <location>
        <begin position="228"/>
        <end position="355"/>
    </location>
</feature>
<dbReference type="PANTHER" id="PTHR42904:SF6">
    <property type="entry name" value="NAD-CAPPED RNA HYDROLASE NUDT12"/>
    <property type="match status" value="1"/>
</dbReference>
<comment type="cofactor">
    <cofactor evidence="1">
        <name>Mg(2+)</name>
        <dbReference type="ChEBI" id="CHEBI:18420"/>
    </cofactor>
</comment>
<evidence type="ECO:0000256" key="6">
    <source>
        <dbReference type="ARBA" id="ARBA00022801"/>
    </source>
</evidence>
<keyword evidence="13" id="KW-1185">Reference proteome</keyword>
<evidence type="ECO:0000313" key="12">
    <source>
        <dbReference type="EMBL" id="GAA98157.1"/>
    </source>
</evidence>
<protein>
    <recommendedName>
        <fullName evidence="4">NAD(+) diphosphatase</fullName>
        <ecNumber evidence="4">3.6.1.22</ecNumber>
    </recommendedName>
</protein>
<dbReference type="GO" id="GO:0035529">
    <property type="term" value="F:NADH pyrophosphatase activity"/>
    <property type="evidence" value="ECO:0007669"/>
    <property type="project" value="TreeGrafter"/>
</dbReference>
<dbReference type="OMA" id="CNTRTTL"/>
<comment type="catalytic activity">
    <reaction evidence="9">
        <text>a 5'-end NAD(+)-phospho-ribonucleoside in mRNA + H2O = a 5'-end phospho-adenosine-phospho-ribonucleoside in mRNA + beta-nicotinamide D-ribonucleotide + 2 H(+)</text>
        <dbReference type="Rhea" id="RHEA:60876"/>
        <dbReference type="Rhea" id="RHEA-COMP:15698"/>
        <dbReference type="Rhea" id="RHEA-COMP:15719"/>
        <dbReference type="ChEBI" id="CHEBI:14649"/>
        <dbReference type="ChEBI" id="CHEBI:15377"/>
        <dbReference type="ChEBI" id="CHEBI:15378"/>
        <dbReference type="ChEBI" id="CHEBI:144029"/>
        <dbReference type="ChEBI" id="CHEBI:144051"/>
    </reaction>
    <physiologicalReaction direction="left-to-right" evidence="9">
        <dbReference type="Rhea" id="RHEA:60877"/>
    </physiologicalReaction>
</comment>
<evidence type="ECO:0000256" key="9">
    <source>
        <dbReference type="ARBA" id="ARBA00023679"/>
    </source>
</evidence>
<evidence type="ECO:0000313" key="13">
    <source>
        <dbReference type="Proteomes" id="UP000009131"/>
    </source>
</evidence>
<dbReference type="EC" id="3.6.1.22" evidence="4"/>
<dbReference type="GO" id="GO:0019677">
    <property type="term" value="P:NAD+ catabolic process"/>
    <property type="evidence" value="ECO:0007669"/>
    <property type="project" value="TreeGrafter"/>
</dbReference>
<dbReference type="PROSITE" id="PS51462">
    <property type="entry name" value="NUDIX"/>
    <property type="match status" value="1"/>
</dbReference>
<evidence type="ECO:0000256" key="5">
    <source>
        <dbReference type="ARBA" id="ARBA00022723"/>
    </source>
</evidence>
<comment type="caution">
    <text evidence="12">The sequence shown here is derived from an EMBL/GenBank/DDBJ whole genome shotgun (WGS) entry which is preliminary data.</text>
</comment>
<keyword evidence="7" id="KW-0460">Magnesium</keyword>
<name>G7E5P7_MIXOS</name>
<evidence type="ECO:0000256" key="1">
    <source>
        <dbReference type="ARBA" id="ARBA00001946"/>
    </source>
</evidence>
<dbReference type="InterPro" id="IPR015797">
    <property type="entry name" value="NUDIX_hydrolase-like_dom_sf"/>
</dbReference>
<keyword evidence="6" id="KW-0378">Hydrolase</keyword>
<dbReference type="STRING" id="764103.G7E5P7"/>
<dbReference type="AlphaFoldDB" id="G7E5P7"/>
<dbReference type="RefSeq" id="XP_014569023.1">
    <property type="nucleotide sequence ID" value="XM_014713537.1"/>
</dbReference>
<evidence type="ECO:0000256" key="10">
    <source>
        <dbReference type="SAM" id="MobiDB-lite"/>
    </source>
</evidence>
<feature type="region of interest" description="Disordered" evidence="10">
    <location>
        <begin position="205"/>
        <end position="225"/>
    </location>
</feature>
<dbReference type="NCBIfam" id="NF001299">
    <property type="entry name" value="PRK00241.1"/>
    <property type="match status" value="1"/>
</dbReference>
<dbReference type="InterPro" id="IPR050241">
    <property type="entry name" value="NAD-cap_RNA_hydrolase_NudC"/>
</dbReference>
<dbReference type="SUPFAM" id="SSF55811">
    <property type="entry name" value="Nudix"/>
    <property type="match status" value="1"/>
</dbReference>
<evidence type="ECO:0000256" key="2">
    <source>
        <dbReference type="ARBA" id="ARBA00001947"/>
    </source>
</evidence>
<gene>
    <name evidence="12" type="primary">Mo04840</name>
    <name evidence="12" type="ORF">E5Q_04840</name>
</gene>
<dbReference type="HOGENOM" id="CLU_037162_0_2_1"/>
<reference evidence="12 13" key="2">
    <citation type="journal article" date="2012" name="Open Biol.">
        <title>Characteristics of nucleosomes and linker DNA regions on the genome of the basidiomycete Mixia osmundae revealed by mono- and dinucleosome mapping.</title>
        <authorList>
            <person name="Nishida H."/>
            <person name="Kondo S."/>
            <person name="Matsumoto T."/>
            <person name="Suzuki Y."/>
            <person name="Yoshikawa H."/>
            <person name="Taylor T.D."/>
            <person name="Sugiyama J."/>
        </authorList>
    </citation>
    <scope>NUCLEOTIDE SEQUENCE [LARGE SCALE GENOMIC DNA]</scope>
    <source>
        <strain evidence="13">CBS 9802 / IAM 14324 / JCM 22182 / KY 12970</strain>
    </source>
</reference>
<dbReference type="PANTHER" id="PTHR42904">
    <property type="entry name" value="NUDIX HYDROLASE, NUDC SUBFAMILY"/>
    <property type="match status" value="1"/>
</dbReference>
<evidence type="ECO:0000256" key="3">
    <source>
        <dbReference type="ARBA" id="ARBA00009595"/>
    </source>
</evidence>
<comment type="cofactor">
    <cofactor evidence="2">
        <name>Zn(2+)</name>
        <dbReference type="ChEBI" id="CHEBI:29105"/>
    </cofactor>
</comment>
<dbReference type="OrthoDB" id="10249612at2759"/>
<dbReference type="Proteomes" id="UP000009131">
    <property type="component" value="Unassembled WGS sequence"/>
</dbReference>
<keyword evidence="8" id="KW-0520">NAD</keyword>
<evidence type="ECO:0000256" key="7">
    <source>
        <dbReference type="ARBA" id="ARBA00022842"/>
    </source>
</evidence>